<dbReference type="FunFam" id="1.25.40.90:FF:000016">
    <property type="entry name" value="mRNA cleavage factor complex component Pcf11"/>
    <property type="match status" value="1"/>
</dbReference>
<accession>A0A194S583</accession>
<feature type="non-terminal residue" evidence="2">
    <location>
        <position position="1"/>
    </location>
</feature>
<dbReference type="CDD" id="cd16982">
    <property type="entry name" value="CID_Pcf11"/>
    <property type="match status" value="1"/>
</dbReference>
<dbReference type="PROSITE" id="PS51391">
    <property type="entry name" value="CID"/>
    <property type="match status" value="1"/>
</dbReference>
<protein>
    <recommendedName>
        <fullName evidence="1">CID domain-containing protein</fullName>
    </recommendedName>
</protein>
<dbReference type="EMBL" id="KQ474080">
    <property type="protein sequence ID" value="KPV74576.1"/>
    <property type="molecule type" value="Genomic_DNA"/>
</dbReference>
<gene>
    <name evidence="2" type="ORF">RHOBADRAFT_8287</name>
</gene>
<dbReference type="GO" id="GO:0000993">
    <property type="term" value="F:RNA polymerase II complex binding"/>
    <property type="evidence" value="ECO:0007669"/>
    <property type="project" value="InterPro"/>
</dbReference>
<organism evidence="2 3">
    <name type="scientific">Rhodotorula graminis (strain WP1)</name>
    <dbReference type="NCBI Taxonomy" id="578459"/>
    <lineage>
        <taxon>Eukaryota</taxon>
        <taxon>Fungi</taxon>
        <taxon>Dikarya</taxon>
        <taxon>Basidiomycota</taxon>
        <taxon>Pucciniomycotina</taxon>
        <taxon>Microbotryomycetes</taxon>
        <taxon>Sporidiobolales</taxon>
        <taxon>Sporidiobolaceae</taxon>
        <taxon>Rhodotorula</taxon>
    </lineage>
</organism>
<dbReference type="InterPro" id="IPR047415">
    <property type="entry name" value="Pcf11_CID"/>
</dbReference>
<dbReference type="InterPro" id="IPR045154">
    <property type="entry name" value="PCF11-like"/>
</dbReference>
<sequence>RFFSQQLQGLTFNSKPIITALTLFAHEHLLRMSGVVAQCLDEHLRSCPPQHVLPTFYLLDSISKNIGPPYLALFGRFLERAFLQAYHAADAATRTKLEELLGTWKTGGADGGELFRA</sequence>
<dbReference type="GO" id="GO:0003729">
    <property type="term" value="F:mRNA binding"/>
    <property type="evidence" value="ECO:0007669"/>
    <property type="project" value="InterPro"/>
</dbReference>
<dbReference type="GO" id="GO:0006369">
    <property type="term" value="P:termination of RNA polymerase II transcription"/>
    <property type="evidence" value="ECO:0007669"/>
    <property type="project" value="InterPro"/>
</dbReference>
<reference evidence="2 3" key="1">
    <citation type="journal article" date="2015" name="Front. Microbiol.">
        <title>Genome sequence of the plant growth promoting endophytic yeast Rhodotorula graminis WP1.</title>
        <authorList>
            <person name="Firrincieli A."/>
            <person name="Otillar R."/>
            <person name="Salamov A."/>
            <person name="Schmutz J."/>
            <person name="Khan Z."/>
            <person name="Redman R.S."/>
            <person name="Fleck N.D."/>
            <person name="Lindquist E."/>
            <person name="Grigoriev I.V."/>
            <person name="Doty S.L."/>
        </authorList>
    </citation>
    <scope>NUCLEOTIDE SEQUENCE [LARGE SCALE GENOMIC DNA]</scope>
    <source>
        <strain evidence="2 3">WP1</strain>
    </source>
</reference>
<name>A0A194S583_RHOGW</name>
<dbReference type="SMART" id="SM00582">
    <property type="entry name" value="RPR"/>
    <property type="match status" value="1"/>
</dbReference>
<dbReference type="SUPFAM" id="SSF48464">
    <property type="entry name" value="ENTH/VHS domain"/>
    <property type="match status" value="1"/>
</dbReference>
<dbReference type="InterPro" id="IPR006569">
    <property type="entry name" value="CID_dom"/>
</dbReference>
<keyword evidence="3" id="KW-1185">Reference proteome</keyword>
<evidence type="ECO:0000313" key="2">
    <source>
        <dbReference type="EMBL" id="KPV74576.1"/>
    </source>
</evidence>
<dbReference type="PANTHER" id="PTHR15921:SF3">
    <property type="entry name" value="PRE-MRNA CLEAVAGE COMPLEX 2 PROTEIN PCF11"/>
    <property type="match status" value="1"/>
</dbReference>
<dbReference type="GO" id="GO:0005849">
    <property type="term" value="C:mRNA cleavage factor complex"/>
    <property type="evidence" value="ECO:0007669"/>
    <property type="project" value="TreeGrafter"/>
</dbReference>
<dbReference type="AlphaFoldDB" id="A0A194S583"/>
<dbReference type="OrthoDB" id="2129491at2759"/>
<feature type="non-terminal residue" evidence="2">
    <location>
        <position position="117"/>
    </location>
</feature>
<dbReference type="GO" id="GO:0005737">
    <property type="term" value="C:cytoplasm"/>
    <property type="evidence" value="ECO:0007669"/>
    <property type="project" value="TreeGrafter"/>
</dbReference>
<dbReference type="GeneID" id="28979662"/>
<evidence type="ECO:0000313" key="3">
    <source>
        <dbReference type="Proteomes" id="UP000053890"/>
    </source>
</evidence>
<dbReference type="Gene3D" id="1.25.40.90">
    <property type="match status" value="1"/>
</dbReference>
<dbReference type="PANTHER" id="PTHR15921">
    <property type="entry name" value="PRE-MRNA CLEAVAGE COMPLEX II"/>
    <property type="match status" value="1"/>
</dbReference>
<dbReference type="STRING" id="578459.A0A194S583"/>
<dbReference type="Pfam" id="PF04818">
    <property type="entry name" value="CID"/>
    <property type="match status" value="1"/>
</dbReference>
<dbReference type="RefSeq" id="XP_018270625.1">
    <property type="nucleotide sequence ID" value="XM_018419216.1"/>
</dbReference>
<dbReference type="InterPro" id="IPR008942">
    <property type="entry name" value="ENTH_VHS"/>
</dbReference>
<dbReference type="OMA" id="ICSHIME"/>
<dbReference type="Proteomes" id="UP000053890">
    <property type="component" value="Unassembled WGS sequence"/>
</dbReference>
<dbReference type="GO" id="GO:0031124">
    <property type="term" value="P:mRNA 3'-end processing"/>
    <property type="evidence" value="ECO:0007669"/>
    <property type="project" value="InterPro"/>
</dbReference>
<feature type="domain" description="CID" evidence="1">
    <location>
        <begin position="1"/>
        <end position="117"/>
    </location>
</feature>
<evidence type="ECO:0000259" key="1">
    <source>
        <dbReference type="PROSITE" id="PS51391"/>
    </source>
</evidence>
<proteinExistence type="predicted"/>